<feature type="region of interest" description="Disordered" evidence="1">
    <location>
        <begin position="133"/>
        <end position="152"/>
    </location>
</feature>
<evidence type="ECO:0000313" key="3">
    <source>
        <dbReference type="EMBL" id="CAF4849062.1"/>
    </source>
</evidence>
<evidence type="ECO:0000259" key="2">
    <source>
        <dbReference type="Pfam" id="PF06278"/>
    </source>
</evidence>
<reference evidence="3" key="1">
    <citation type="submission" date="2021-02" db="EMBL/GenBank/DDBJ databases">
        <authorList>
            <person name="Steward A R."/>
        </authorList>
    </citation>
    <scope>NUCLEOTIDE SEQUENCE</scope>
</reference>
<feature type="domain" description="Condensin II complex subunit H2 N-terminal" evidence="2">
    <location>
        <begin position="47"/>
        <end position="151"/>
    </location>
</feature>
<feature type="region of interest" description="Disordered" evidence="1">
    <location>
        <begin position="239"/>
        <end position="283"/>
    </location>
</feature>
<dbReference type="InterPro" id="IPR009378">
    <property type="entry name" value="H2_N"/>
</dbReference>
<dbReference type="InterPro" id="IPR031739">
    <property type="entry name" value="Ncaph2"/>
</dbReference>
<feature type="region of interest" description="Disordered" evidence="1">
    <location>
        <begin position="400"/>
        <end position="427"/>
    </location>
</feature>
<evidence type="ECO:0000313" key="4">
    <source>
        <dbReference type="Proteomes" id="UP000663880"/>
    </source>
</evidence>
<protein>
    <recommendedName>
        <fullName evidence="2">Condensin II complex subunit H2 N-terminal domain-containing protein</fullName>
    </recommendedName>
</protein>
<sequence>MATVCIAFFLITQFYCNKMDADLEEREISRKQKRWSMNSQRLEQIVAELMKPISDIRRNFDTDLSALLEEYLTEAGLHALEASETDEPGPAGEVAPNFAEIALLLQQSAHIYSRKVDCLYQDVLRVTDALNNSTLEDNPEEGEADVSGGSTSKRKVAAAVEAFEPIRLETASSARREGTVRPPPTLPRLYIELEPRPLAPADTQLTDYASEPIGLLADFHVAWRLAGGFLLEELEERASLLPPPSAPPPSEPPPLTLPQLSVPPPPPSPLLPPSPFNCSTPLPSSIKRERKRRIDVAQDLDPGAKLIISEEVLTALRGEDIEFSVPSRWIQRVVVRRSGQLLATRLRLRASASPTLFRGWDSAAADVGGFCGWPEEAARLALNMTLGELRRVRLRVPDESDDDGFFEQSSSSDGEPRRSPDPSASDWQKWREGILARATSHAPDVRRTAALVLRSAPAAPAPPAPFTALLRQHYRAHATKPSHLMLAALFLANSGNIEIIQGEPLSINSFSVRVISRDESLYQPALARDAPS</sequence>
<comment type="caution">
    <text evidence="3">The sequence shown here is derived from an EMBL/GenBank/DDBJ whole genome shotgun (WGS) entry which is preliminary data.</text>
</comment>
<dbReference type="PANTHER" id="PTHR14324">
    <property type="entry name" value="CONDENSIN-2 COMPLEX SUBUNIT H2"/>
    <property type="match status" value="1"/>
</dbReference>
<dbReference type="EMBL" id="CAJOBZ010000015">
    <property type="protein sequence ID" value="CAF4849062.1"/>
    <property type="molecule type" value="Genomic_DNA"/>
</dbReference>
<dbReference type="GO" id="GO:0051306">
    <property type="term" value="P:mitotic sister chromatid separation"/>
    <property type="evidence" value="ECO:0007669"/>
    <property type="project" value="TreeGrafter"/>
</dbReference>
<dbReference type="GO" id="GO:0003682">
    <property type="term" value="F:chromatin binding"/>
    <property type="evidence" value="ECO:0007669"/>
    <property type="project" value="TreeGrafter"/>
</dbReference>
<name>A0A821RTN1_9NEOP</name>
<dbReference type="GO" id="GO:0010032">
    <property type="term" value="P:meiotic chromosome condensation"/>
    <property type="evidence" value="ECO:0007669"/>
    <property type="project" value="TreeGrafter"/>
</dbReference>
<dbReference type="Proteomes" id="UP000663880">
    <property type="component" value="Unassembled WGS sequence"/>
</dbReference>
<dbReference type="OrthoDB" id="10038475at2759"/>
<evidence type="ECO:0000256" key="1">
    <source>
        <dbReference type="SAM" id="MobiDB-lite"/>
    </source>
</evidence>
<organism evidence="3 4">
    <name type="scientific">Pieris macdunnoughi</name>
    <dbReference type="NCBI Taxonomy" id="345717"/>
    <lineage>
        <taxon>Eukaryota</taxon>
        <taxon>Metazoa</taxon>
        <taxon>Ecdysozoa</taxon>
        <taxon>Arthropoda</taxon>
        <taxon>Hexapoda</taxon>
        <taxon>Insecta</taxon>
        <taxon>Pterygota</taxon>
        <taxon>Neoptera</taxon>
        <taxon>Endopterygota</taxon>
        <taxon>Lepidoptera</taxon>
        <taxon>Glossata</taxon>
        <taxon>Ditrysia</taxon>
        <taxon>Papilionoidea</taxon>
        <taxon>Pieridae</taxon>
        <taxon>Pierinae</taxon>
        <taxon>Pieris</taxon>
    </lineage>
</organism>
<dbReference type="GO" id="GO:0000796">
    <property type="term" value="C:condensin complex"/>
    <property type="evidence" value="ECO:0007669"/>
    <property type="project" value="TreeGrafter"/>
</dbReference>
<dbReference type="Pfam" id="PF06278">
    <property type="entry name" value="CNDH2_N"/>
    <property type="match status" value="1"/>
</dbReference>
<dbReference type="GO" id="GO:0005634">
    <property type="term" value="C:nucleus"/>
    <property type="evidence" value="ECO:0007669"/>
    <property type="project" value="TreeGrafter"/>
</dbReference>
<feature type="compositionally biased region" description="Pro residues" evidence="1">
    <location>
        <begin position="241"/>
        <end position="275"/>
    </location>
</feature>
<proteinExistence type="predicted"/>
<keyword evidence="4" id="KW-1185">Reference proteome</keyword>
<dbReference type="PANTHER" id="PTHR14324:SF3">
    <property type="entry name" value="CONDENSIN-2 COMPLEX SUBUNIT H2"/>
    <property type="match status" value="1"/>
</dbReference>
<accession>A0A821RTN1</accession>
<dbReference type="AlphaFoldDB" id="A0A821RTN1"/>
<gene>
    <name evidence="3" type="ORF">PMACD_LOCUS6896</name>
</gene>